<keyword evidence="1" id="KW-0802">TPR repeat</keyword>
<dbReference type="Gene3D" id="1.25.40.10">
    <property type="entry name" value="Tetratricopeptide repeat domain"/>
    <property type="match status" value="1"/>
</dbReference>
<evidence type="ECO:0000256" key="1">
    <source>
        <dbReference type="PROSITE-ProRule" id="PRU00339"/>
    </source>
</evidence>
<dbReference type="SUPFAM" id="SSF48452">
    <property type="entry name" value="TPR-like"/>
    <property type="match status" value="1"/>
</dbReference>
<name>A0A8H4QJ53_9AGAR</name>
<dbReference type="InterPro" id="IPR027974">
    <property type="entry name" value="DUF4470"/>
</dbReference>
<dbReference type="Proteomes" id="UP000521872">
    <property type="component" value="Unassembled WGS sequence"/>
</dbReference>
<evidence type="ECO:0000313" key="4">
    <source>
        <dbReference type="Proteomes" id="UP000521872"/>
    </source>
</evidence>
<feature type="domain" description="DUF4470" evidence="2">
    <location>
        <begin position="1084"/>
        <end position="1174"/>
    </location>
</feature>
<dbReference type="Pfam" id="PF14737">
    <property type="entry name" value="DUF4470"/>
    <property type="match status" value="2"/>
</dbReference>
<accession>A0A8H4QJ53</accession>
<protein>
    <recommendedName>
        <fullName evidence="2">DUF4470 domain-containing protein</fullName>
    </recommendedName>
</protein>
<sequence length="1790" mass="202212">MAETASQEGTTLYKQGKLDKARECYLKAARLDKTEPKYPSNLSAVLYELGRYADCIAAIRQCWECLMAQGTSDREFLNSDPLTIKLATRFAKAKISGVAAGAISLHKNKSKSKDEKLAAFERDIEDFATEKTATEVGDAKVKEFHSIWEQWRAIRDACAGHNAEACKANVAAAASRLRGLPIYKRPADPNVEFYRFGHDEFQSMLTGMVGNPGDAYAVDARRLATKECWSFMFGGSGDARHVFATLIHFYSMTMDHKTQTMSAHMTLIDIHPATLARLAIVLKILHEIVTTHRTNDETKRTELHTTLFYVYTAMLMPEYCRRIVMRIASKLAEDIPKKTNTLPKWLHINEASVPAIVKQLRNWSKPLNKSTGVYLERCVSAPGLSSLPLFKDLEKMMQNFGLKDLAGPSTSAVDPYTDPEGERGIYDRAHIVLPPQALLARHPALHKLIRAFPKPSQSLYDAAEKEVQATWQPNPTLFDSKNIESDGDKDPYAYPLSADEPLKLSGMLSKYIDRRNQLGPVPAYAACSRFFELVAGAMLYMEDVLTIELIYGDATSSLPKLFAGDLGSRPAKFPKEYSRIFLSNVPDYTNGALNTAVQLVPYLERDAIAMANCLFNPASFRNIGEYCYNYALLRAEDFPRFLGCKVVDPEKNLFHDVALQKLPLPRPLDQLANKQELNAWLGQLLLCTLCPGQAQRQPNRIDHPNNMNAFLQVLVHLHRVGFPPHWISDFFNSVVSNTLTTRALPYVGPTPIPMSQSTNWKPTSRTVNLEPWQAELEVILALTAPALPFAISLPEEFAALGDIQTFKVKAEPIPHDMQASLYVCGPLLEGYIKALALMFYKPKASTASGEVKAKDEADRLVRNIASMFEGKRDTEVQFVLALEPGGDPRKGEISWKMSRRWFEKMKSGGWSMVVYRTDQHAVAIRQCWECLSAHGISDKGDLDSNPLALKLATRFAKAKISGVAANAISLHKNKSKTKDDKLKYERDMEAFVLSKTEGALLEDEKLREMRTAWDQWRAIREACATHSAEACKTNAAAAASRLRGLHIYKRAADPRVEFFKFGHDEFKTMLEGMNHNPKDAYALDVPELANREDFFFMFGGSGDARHVYTTLIHLFLMIMGDSKESMSVHITLIDIHPATLARFILVLGLLRDIILTHMVDDEQRRTELHTTLFYVYTAMLMPEYCRQIVMDIAGMLAVEITQKMETLPPWLHIHEESIPAIVQHLRSWSEPLKKSTSVCIEKCIRRNSPDLTSLSLSEYSKGLFTDAELERAIFHRHKVVLPPERLLHHHPALQKMVKAFPKPSKSLYNAIDKEIETTWQPNPTLFDLRNIECKDDADEFAYPLYADEPLKLREKIARYIDQKNQLEHDSSYAVCHRFFNMVAKSIDLFEDFFGHFNLTIEVIHGDATSCLPKLFAGEFGNRPATFPKEYSRIFLNNVPDYTNGALNTAVQLVPYLEPRAIAMANCLLNPGGFENIDEYCYNYALLCADDFPRFLGCKVIDPEKNLWHDIALQKLPLPSPLDQLASKQELHAWLEHLLLCTLCNGRARRQPYRVDHPNNTNAFLQVLVHLHRVGLPPHWISDFFNLVVSNGLVTRVKPYVGLTPVPMSESTNLTSAPRKVNLEPWQAELEVILALTAPALPFAVSMPQDFAALADIRTFTTTVESLPLYMQTLAYISGPMLDGYIKALGLMFYKPKTSVSWWWSRAKAKDEADYLVRNMASMFEGKCDTEVQFTLTLMPDGDPSKGEISWQMSRRWFQKMRTDGWCMVVYRTDLHGVATFPVAADKWSEV</sequence>
<reference evidence="3 4" key="1">
    <citation type="submission" date="2019-12" db="EMBL/GenBank/DDBJ databases">
        <authorList>
            <person name="Floudas D."/>
            <person name="Bentzer J."/>
            <person name="Ahren D."/>
            <person name="Johansson T."/>
            <person name="Persson P."/>
            <person name="Tunlid A."/>
        </authorList>
    </citation>
    <scope>NUCLEOTIDE SEQUENCE [LARGE SCALE GENOMIC DNA]</scope>
    <source>
        <strain evidence="3 4">CBS 102.39</strain>
    </source>
</reference>
<feature type="domain" description="DUF4470" evidence="2">
    <location>
        <begin position="227"/>
        <end position="309"/>
    </location>
</feature>
<evidence type="ECO:0000313" key="3">
    <source>
        <dbReference type="EMBL" id="KAF4611868.1"/>
    </source>
</evidence>
<dbReference type="InterPro" id="IPR011990">
    <property type="entry name" value="TPR-like_helical_dom_sf"/>
</dbReference>
<keyword evidence="4" id="KW-1185">Reference proteome</keyword>
<gene>
    <name evidence="3" type="ORF">D9613_003963</name>
</gene>
<proteinExistence type="predicted"/>
<dbReference type="InterPro" id="IPR019734">
    <property type="entry name" value="TPR_rpt"/>
</dbReference>
<dbReference type="EMBL" id="JAACJL010000057">
    <property type="protein sequence ID" value="KAF4611868.1"/>
    <property type="molecule type" value="Genomic_DNA"/>
</dbReference>
<dbReference type="PROSITE" id="PS50005">
    <property type="entry name" value="TPR"/>
    <property type="match status" value="1"/>
</dbReference>
<evidence type="ECO:0000259" key="2">
    <source>
        <dbReference type="Pfam" id="PF14737"/>
    </source>
</evidence>
<comment type="caution">
    <text evidence="3">The sequence shown here is derived from an EMBL/GenBank/DDBJ whole genome shotgun (WGS) entry which is preliminary data.</text>
</comment>
<organism evidence="3 4">
    <name type="scientific">Agrocybe pediades</name>
    <dbReference type="NCBI Taxonomy" id="84607"/>
    <lineage>
        <taxon>Eukaryota</taxon>
        <taxon>Fungi</taxon>
        <taxon>Dikarya</taxon>
        <taxon>Basidiomycota</taxon>
        <taxon>Agaricomycotina</taxon>
        <taxon>Agaricomycetes</taxon>
        <taxon>Agaricomycetidae</taxon>
        <taxon>Agaricales</taxon>
        <taxon>Agaricineae</taxon>
        <taxon>Strophariaceae</taxon>
        <taxon>Agrocybe</taxon>
    </lineage>
</organism>
<feature type="repeat" description="TPR" evidence="1">
    <location>
        <begin position="2"/>
        <end position="35"/>
    </location>
</feature>